<comment type="caution">
    <text evidence="3">The sequence shown here is derived from an EMBL/GenBank/DDBJ whole genome shotgun (WGS) entry which is preliminary data.</text>
</comment>
<sequence>MKNIILLFLLISIINISKSLPLDNVTNFYVNSTVGSCKDKQLEVSLDVCNNDCTSVFKITSSKDNVNNYNFTSYVDKDDRQCSTNNYTVNLFNCSLDSATLIGSYSVKCIFKTTPSPSNSSTPSPSPNTTLSPTPTSSSSNEPNSTTQTPKTTEPQKSSSNLIQSNMIISTTFLLLFSILFF</sequence>
<feature type="signal peptide" evidence="2">
    <location>
        <begin position="1"/>
        <end position="19"/>
    </location>
</feature>
<protein>
    <submittedName>
        <fullName evidence="3">Uncharacterized protein</fullName>
    </submittedName>
</protein>
<evidence type="ECO:0000313" key="3">
    <source>
        <dbReference type="EMBL" id="KAK5576358.1"/>
    </source>
</evidence>
<gene>
    <name evidence="3" type="ORF">RB653_007499</name>
</gene>
<dbReference type="EMBL" id="JAVFKY010000005">
    <property type="protein sequence ID" value="KAK5576358.1"/>
    <property type="molecule type" value="Genomic_DNA"/>
</dbReference>
<feature type="compositionally biased region" description="Low complexity" evidence="1">
    <location>
        <begin position="115"/>
        <end position="158"/>
    </location>
</feature>
<proteinExistence type="predicted"/>
<dbReference type="Proteomes" id="UP001344447">
    <property type="component" value="Unassembled WGS sequence"/>
</dbReference>
<feature type="region of interest" description="Disordered" evidence="1">
    <location>
        <begin position="115"/>
        <end position="160"/>
    </location>
</feature>
<evidence type="ECO:0000256" key="1">
    <source>
        <dbReference type="SAM" id="MobiDB-lite"/>
    </source>
</evidence>
<keyword evidence="2" id="KW-0732">Signal</keyword>
<reference evidence="3 4" key="1">
    <citation type="submission" date="2023-11" db="EMBL/GenBank/DDBJ databases">
        <title>Dfirmibasis_genome.</title>
        <authorList>
            <person name="Edelbroek B."/>
            <person name="Kjellin J."/>
            <person name="Jerlstrom-Hultqvist J."/>
            <person name="Soderbom F."/>
        </authorList>
    </citation>
    <scope>NUCLEOTIDE SEQUENCE [LARGE SCALE GENOMIC DNA]</scope>
    <source>
        <strain evidence="3 4">TNS-C-14</strain>
    </source>
</reference>
<feature type="chain" id="PRO_5042992851" evidence="2">
    <location>
        <begin position="20"/>
        <end position="182"/>
    </location>
</feature>
<accession>A0AAN7TVH0</accession>
<name>A0AAN7TVH0_9MYCE</name>
<evidence type="ECO:0000313" key="4">
    <source>
        <dbReference type="Proteomes" id="UP001344447"/>
    </source>
</evidence>
<organism evidence="3 4">
    <name type="scientific">Dictyostelium firmibasis</name>
    <dbReference type="NCBI Taxonomy" id="79012"/>
    <lineage>
        <taxon>Eukaryota</taxon>
        <taxon>Amoebozoa</taxon>
        <taxon>Evosea</taxon>
        <taxon>Eumycetozoa</taxon>
        <taxon>Dictyostelia</taxon>
        <taxon>Dictyosteliales</taxon>
        <taxon>Dictyosteliaceae</taxon>
        <taxon>Dictyostelium</taxon>
    </lineage>
</organism>
<dbReference type="AlphaFoldDB" id="A0AAN7TVH0"/>
<keyword evidence="4" id="KW-1185">Reference proteome</keyword>
<evidence type="ECO:0000256" key="2">
    <source>
        <dbReference type="SAM" id="SignalP"/>
    </source>
</evidence>